<dbReference type="InterPro" id="IPR000700">
    <property type="entry name" value="PAS-assoc_C"/>
</dbReference>
<dbReference type="AlphaFoldDB" id="A0A0B0HA97"/>
<organism evidence="4 6">
    <name type="scientific">Solemya velum gill symbiont</name>
    <dbReference type="NCBI Taxonomy" id="2340"/>
    <lineage>
        <taxon>Bacteria</taxon>
        <taxon>Pseudomonadati</taxon>
        <taxon>Pseudomonadota</taxon>
        <taxon>Gammaproteobacteria</taxon>
        <taxon>sulfur-oxidizing symbionts</taxon>
    </lineage>
</organism>
<dbReference type="GeneID" id="86990839"/>
<evidence type="ECO:0000313" key="6">
    <source>
        <dbReference type="Proteomes" id="UP000030856"/>
    </source>
</evidence>
<gene>
    <name evidence="5" type="ORF">BOV88_08550</name>
    <name evidence="4" type="ORF">JV46_03140</name>
</gene>
<feature type="domain" description="PAS" evidence="1">
    <location>
        <begin position="52"/>
        <end position="127"/>
    </location>
</feature>
<dbReference type="Gene3D" id="1.10.3210.10">
    <property type="entry name" value="Hypothetical protein af1432"/>
    <property type="match status" value="1"/>
</dbReference>
<dbReference type="eggNOG" id="COG2202">
    <property type="taxonomic scope" value="Bacteria"/>
</dbReference>
<sequence>MTTNNTEVESIGNLRAETGRLRAELEELHTRLDTFNDTRRAMLFLLEDLEENEKKYRTLVQNIPGVVYRCLIDSNWSMLYLNDEIESITGYPVSDFINNQVRSFASIIHPDDREMVREQIMEAVNEAIPYFIDYRICNSKGDIKWVHVRGQAGFENKTEQIWLDGTIVDITDRRLAEIALNESNMRLQSATNAVRDALVVIKSDDGSIVSWNPAATTIFGYSVEEAIGIKLHDLIAPERFHEAINNSMRTFSASGEGNFVGKLVELTGLRKDGSEFPIELSVSAMQLSDGFYGVGIARDISARKMAEKDKQRAAIQLKGALLGTIKSVSLTIEKRDPYTSGHQERVSKLATSIAKLLGLTDAQIEGISLGAAIHDIGKIAIPAEILNRPGKLTELELGLIQSHPEIGFDIIKGVDFPWPVAEMIHQHHERMDGSGYPQGLKGEEIILEARIIAVADVVEAINSHRPYRPAYGIDEALDVVRKGRGVLFDSRVADACLTLFQGTPAFTF</sequence>
<dbReference type="NCBIfam" id="TIGR00229">
    <property type="entry name" value="sensory_box"/>
    <property type="match status" value="2"/>
</dbReference>
<dbReference type="PATRIC" id="fig|2340.3.peg.1422"/>
<dbReference type="Proteomes" id="UP000030856">
    <property type="component" value="Unassembled WGS sequence"/>
</dbReference>
<dbReference type="OrthoDB" id="9816273at2"/>
<dbReference type="PROSITE" id="PS50113">
    <property type="entry name" value="PAC"/>
    <property type="match status" value="2"/>
</dbReference>
<dbReference type="RefSeq" id="WP_052132143.1">
    <property type="nucleotide sequence ID" value="NZ_JRAA01000002.1"/>
</dbReference>
<dbReference type="Gene3D" id="3.30.450.20">
    <property type="entry name" value="PAS domain"/>
    <property type="match status" value="2"/>
</dbReference>
<dbReference type="Pfam" id="PF13426">
    <property type="entry name" value="PAS_9"/>
    <property type="match status" value="1"/>
</dbReference>
<keyword evidence="6" id="KW-1185">Reference proteome</keyword>
<feature type="domain" description="HD-GYP" evidence="3">
    <location>
        <begin position="317"/>
        <end position="508"/>
    </location>
</feature>
<protein>
    <submittedName>
        <fullName evidence="4">PAS domain S-box-containing protein</fullName>
    </submittedName>
</protein>
<comment type="caution">
    <text evidence="4">The sequence shown here is derived from an EMBL/GenBank/DDBJ whole genome shotgun (WGS) entry which is preliminary data.</text>
</comment>
<dbReference type="GO" id="GO:0008081">
    <property type="term" value="F:phosphoric diester hydrolase activity"/>
    <property type="evidence" value="ECO:0007669"/>
    <property type="project" value="UniProtKB-ARBA"/>
</dbReference>
<dbReference type="SMART" id="SM00471">
    <property type="entry name" value="HDc"/>
    <property type="match status" value="1"/>
</dbReference>
<feature type="domain" description="PAS" evidence="1">
    <location>
        <begin position="183"/>
        <end position="238"/>
    </location>
</feature>
<evidence type="ECO:0000313" key="5">
    <source>
        <dbReference type="EMBL" id="OOY34796.1"/>
    </source>
</evidence>
<dbReference type="Pfam" id="PF13487">
    <property type="entry name" value="HD_5"/>
    <property type="match status" value="1"/>
</dbReference>
<dbReference type="SMART" id="SM00086">
    <property type="entry name" value="PAC"/>
    <property type="match status" value="2"/>
</dbReference>
<dbReference type="SUPFAM" id="SSF55785">
    <property type="entry name" value="PYP-like sensor domain (PAS domain)"/>
    <property type="match status" value="2"/>
</dbReference>
<dbReference type="eggNOG" id="COG2206">
    <property type="taxonomic scope" value="Bacteria"/>
</dbReference>
<dbReference type="CDD" id="cd00130">
    <property type="entry name" value="PAS"/>
    <property type="match status" value="2"/>
</dbReference>
<proteinExistence type="predicted"/>
<dbReference type="STRING" id="2340.JV46_03140"/>
<dbReference type="InterPro" id="IPR037522">
    <property type="entry name" value="HD_GYP_dom"/>
</dbReference>
<dbReference type="Proteomes" id="UP000190962">
    <property type="component" value="Unassembled WGS sequence"/>
</dbReference>
<dbReference type="SUPFAM" id="SSF109604">
    <property type="entry name" value="HD-domain/PDEase-like"/>
    <property type="match status" value="1"/>
</dbReference>
<name>A0A0B0HA97_SOVGS</name>
<dbReference type="InterPro" id="IPR003607">
    <property type="entry name" value="HD/PDEase_dom"/>
</dbReference>
<dbReference type="InterPro" id="IPR001610">
    <property type="entry name" value="PAC"/>
</dbReference>
<dbReference type="InterPro" id="IPR035965">
    <property type="entry name" value="PAS-like_dom_sf"/>
</dbReference>
<reference evidence="5 7" key="2">
    <citation type="submission" date="2016-11" db="EMBL/GenBank/DDBJ databases">
        <title>Mixed transmission modes and dynamic genome evolution in an obligate animal-bacterial symbiosis.</title>
        <authorList>
            <person name="Russell S.L."/>
            <person name="Corbett-Detig R.B."/>
            <person name="Cavanaugh C.M."/>
        </authorList>
    </citation>
    <scope>NUCLEOTIDE SEQUENCE [LARGE SCALE GENOMIC DNA]</scope>
    <source>
        <strain evidence="5">MA-KB16</strain>
    </source>
</reference>
<dbReference type="PANTHER" id="PTHR43155">
    <property type="entry name" value="CYCLIC DI-GMP PHOSPHODIESTERASE PA4108-RELATED"/>
    <property type="match status" value="1"/>
</dbReference>
<evidence type="ECO:0000259" key="3">
    <source>
        <dbReference type="PROSITE" id="PS51832"/>
    </source>
</evidence>
<dbReference type="InterPro" id="IPR013655">
    <property type="entry name" value="PAS_fold_3"/>
</dbReference>
<dbReference type="InterPro" id="IPR000014">
    <property type="entry name" value="PAS"/>
</dbReference>
<feature type="domain" description="PAC" evidence="2">
    <location>
        <begin position="262"/>
        <end position="312"/>
    </location>
</feature>
<reference evidence="4 6" key="1">
    <citation type="journal article" date="2014" name="BMC Genomics">
        <title>The genome of the intracellular bacterium of the coastal bivalve, Solemya velum: a blueprint for thriving in and out of symbiosis.</title>
        <authorList>
            <person name="Dmytrenko O."/>
            <person name="Russell S.L."/>
            <person name="Loo W.T."/>
            <person name="Fontanez K.M."/>
            <person name="Liao L."/>
            <person name="Roeselers G."/>
            <person name="Sharma R."/>
            <person name="Stewart F.J."/>
            <person name="Newton I.L."/>
            <person name="Woyke T."/>
            <person name="Wu D."/>
            <person name="Lang J.M."/>
            <person name="Eisen J.A."/>
            <person name="Cavanaugh C.M."/>
        </authorList>
    </citation>
    <scope>NUCLEOTIDE SEQUENCE [LARGE SCALE GENOMIC DNA]</scope>
    <source>
        <strain evidence="4 6">WH</strain>
    </source>
</reference>
<dbReference type="CDD" id="cd00077">
    <property type="entry name" value="HDc"/>
    <property type="match status" value="1"/>
</dbReference>
<evidence type="ECO:0000313" key="4">
    <source>
        <dbReference type="EMBL" id="KHF24784.1"/>
    </source>
</evidence>
<dbReference type="Pfam" id="PF08447">
    <property type="entry name" value="PAS_3"/>
    <property type="match status" value="1"/>
</dbReference>
<dbReference type="PANTHER" id="PTHR43155:SF2">
    <property type="entry name" value="CYCLIC DI-GMP PHOSPHODIESTERASE PA4108"/>
    <property type="match status" value="1"/>
</dbReference>
<dbReference type="PROSITE" id="PS51832">
    <property type="entry name" value="HD_GYP"/>
    <property type="match status" value="1"/>
</dbReference>
<dbReference type="EMBL" id="JRAA01000002">
    <property type="protein sequence ID" value="KHF24784.1"/>
    <property type="molecule type" value="Genomic_DNA"/>
</dbReference>
<evidence type="ECO:0000259" key="2">
    <source>
        <dbReference type="PROSITE" id="PS50113"/>
    </source>
</evidence>
<dbReference type="EMBL" id="MPNX01000011">
    <property type="protein sequence ID" value="OOY34796.1"/>
    <property type="molecule type" value="Genomic_DNA"/>
</dbReference>
<evidence type="ECO:0000259" key="1">
    <source>
        <dbReference type="PROSITE" id="PS50112"/>
    </source>
</evidence>
<accession>A0A0B0HA97</accession>
<feature type="domain" description="PAC" evidence="2">
    <location>
        <begin position="130"/>
        <end position="182"/>
    </location>
</feature>
<dbReference type="SMART" id="SM00091">
    <property type="entry name" value="PAS"/>
    <property type="match status" value="2"/>
</dbReference>
<evidence type="ECO:0000313" key="7">
    <source>
        <dbReference type="Proteomes" id="UP000190962"/>
    </source>
</evidence>
<dbReference type="PROSITE" id="PS50112">
    <property type="entry name" value="PAS"/>
    <property type="match status" value="2"/>
</dbReference>